<evidence type="ECO:0000313" key="1">
    <source>
        <dbReference type="EMBL" id="KAK7081864.1"/>
    </source>
</evidence>
<name>A0AAN9ABK7_HALRR</name>
<proteinExistence type="predicted"/>
<sequence>MKLPIQDILTRAMFWRSKAHINGTFKAAEDKNQEDAVVEIQLEAASGGDREPQPFYEKGSMTEGRLNIEQLRTGILKSKRPSPVVSHRAIKA</sequence>
<dbReference type="AlphaFoldDB" id="A0AAN9ABK7"/>
<gene>
    <name evidence="1" type="ORF">SK128_003056</name>
</gene>
<organism evidence="1 2">
    <name type="scientific">Halocaridina rubra</name>
    <name type="common">Hawaiian red shrimp</name>
    <dbReference type="NCBI Taxonomy" id="373956"/>
    <lineage>
        <taxon>Eukaryota</taxon>
        <taxon>Metazoa</taxon>
        <taxon>Ecdysozoa</taxon>
        <taxon>Arthropoda</taxon>
        <taxon>Crustacea</taxon>
        <taxon>Multicrustacea</taxon>
        <taxon>Malacostraca</taxon>
        <taxon>Eumalacostraca</taxon>
        <taxon>Eucarida</taxon>
        <taxon>Decapoda</taxon>
        <taxon>Pleocyemata</taxon>
        <taxon>Caridea</taxon>
        <taxon>Atyoidea</taxon>
        <taxon>Atyidae</taxon>
        <taxon>Halocaridina</taxon>
    </lineage>
</organism>
<dbReference type="Proteomes" id="UP001381693">
    <property type="component" value="Unassembled WGS sequence"/>
</dbReference>
<dbReference type="EMBL" id="JAXCGZ010004373">
    <property type="protein sequence ID" value="KAK7081864.1"/>
    <property type="molecule type" value="Genomic_DNA"/>
</dbReference>
<keyword evidence="2" id="KW-1185">Reference proteome</keyword>
<evidence type="ECO:0000313" key="2">
    <source>
        <dbReference type="Proteomes" id="UP001381693"/>
    </source>
</evidence>
<accession>A0AAN9ABK7</accession>
<protein>
    <submittedName>
        <fullName evidence="1">Uncharacterized protein</fullName>
    </submittedName>
</protein>
<comment type="caution">
    <text evidence="1">The sequence shown here is derived from an EMBL/GenBank/DDBJ whole genome shotgun (WGS) entry which is preliminary data.</text>
</comment>
<reference evidence="1 2" key="1">
    <citation type="submission" date="2023-11" db="EMBL/GenBank/DDBJ databases">
        <title>Halocaridina rubra genome assembly.</title>
        <authorList>
            <person name="Smith C."/>
        </authorList>
    </citation>
    <scope>NUCLEOTIDE SEQUENCE [LARGE SCALE GENOMIC DNA]</scope>
    <source>
        <strain evidence="1">EP-1</strain>
        <tissue evidence="1">Whole</tissue>
    </source>
</reference>